<name>A0A8J4Q2M1_9MYCE</name>
<keyword evidence="2" id="KW-1133">Transmembrane helix</keyword>
<evidence type="ECO:0000256" key="2">
    <source>
        <dbReference type="SAM" id="Phobius"/>
    </source>
</evidence>
<dbReference type="AlphaFoldDB" id="A0A8J4Q2M1"/>
<organism evidence="4 5">
    <name type="scientific">Polysphondylium violaceum</name>
    <dbReference type="NCBI Taxonomy" id="133409"/>
    <lineage>
        <taxon>Eukaryota</taxon>
        <taxon>Amoebozoa</taxon>
        <taxon>Evosea</taxon>
        <taxon>Eumycetozoa</taxon>
        <taxon>Dictyostelia</taxon>
        <taxon>Dictyosteliales</taxon>
        <taxon>Dictyosteliaceae</taxon>
        <taxon>Polysphondylium</taxon>
    </lineage>
</organism>
<evidence type="ECO:0000256" key="1">
    <source>
        <dbReference type="SAM" id="MobiDB-lite"/>
    </source>
</evidence>
<keyword evidence="3" id="KW-0732">Signal</keyword>
<comment type="caution">
    <text evidence="4">The sequence shown here is derived from an EMBL/GenBank/DDBJ whole genome shotgun (WGS) entry which is preliminary data.</text>
</comment>
<reference evidence="4" key="1">
    <citation type="submission" date="2020-01" db="EMBL/GenBank/DDBJ databases">
        <title>Development of genomics and gene disruption for Polysphondylium violaceum indicates a role for the polyketide synthase stlB in stalk morphogenesis.</title>
        <authorList>
            <person name="Narita B."/>
            <person name="Kawabe Y."/>
            <person name="Kin K."/>
            <person name="Saito T."/>
            <person name="Gibbs R."/>
            <person name="Kuspa A."/>
            <person name="Muzny D."/>
            <person name="Queller D."/>
            <person name="Richards S."/>
            <person name="Strassman J."/>
            <person name="Sucgang R."/>
            <person name="Worley K."/>
            <person name="Schaap P."/>
        </authorList>
    </citation>
    <scope>NUCLEOTIDE SEQUENCE</scope>
    <source>
        <strain evidence="4">QSvi11</strain>
    </source>
</reference>
<dbReference type="EMBL" id="AJWJ01000045">
    <property type="protein sequence ID" value="KAF2076884.1"/>
    <property type="molecule type" value="Genomic_DNA"/>
</dbReference>
<evidence type="ECO:0000313" key="5">
    <source>
        <dbReference type="Proteomes" id="UP000695562"/>
    </source>
</evidence>
<feature type="transmembrane region" description="Helical" evidence="2">
    <location>
        <begin position="182"/>
        <end position="201"/>
    </location>
</feature>
<feature type="signal peptide" evidence="3">
    <location>
        <begin position="1"/>
        <end position="18"/>
    </location>
</feature>
<keyword evidence="2" id="KW-0472">Membrane</keyword>
<feature type="chain" id="PRO_5035162484" evidence="3">
    <location>
        <begin position="19"/>
        <end position="202"/>
    </location>
</feature>
<feature type="region of interest" description="Disordered" evidence="1">
    <location>
        <begin position="140"/>
        <end position="172"/>
    </location>
</feature>
<evidence type="ECO:0000313" key="4">
    <source>
        <dbReference type="EMBL" id="KAF2076884.1"/>
    </source>
</evidence>
<keyword evidence="5" id="KW-1185">Reference proteome</keyword>
<sequence>MKLLFILTIFLLIQVCCSFQLSLYWQNYKGDWELVKQSSQPTKARAISYQLYFNNEIEHFFKFIIDLDIVDHSINISFTSDSGVEQYNYVHSNNTRVPLKDNPLVTICPDWETRFSVSKNNYNNGDISIYANCSPVKDCERPTYPPQTNDPNAPTEPPAYTETPAPSNSTKKVEQSSLSNRLSFSFNLTILLLLLLVITLFI</sequence>
<accession>A0A8J4Q2M1</accession>
<protein>
    <submittedName>
        <fullName evidence="4">Uncharacterized protein</fullName>
    </submittedName>
</protein>
<proteinExistence type="predicted"/>
<gene>
    <name evidence="4" type="ORF">CYY_001786</name>
</gene>
<keyword evidence="2" id="KW-0812">Transmembrane</keyword>
<evidence type="ECO:0000256" key="3">
    <source>
        <dbReference type="SAM" id="SignalP"/>
    </source>
</evidence>
<dbReference type="Proteomes" id="UP000695562">
    <property type="component" value="Unassembled WGS sequence"/>
</dbReference>